<proteinExistence type="predicted"/>
<protein>
    <submittedName>
        <fullName evidence="2">Uncharacterized protein</fullName>
    </submittedName>
</protein>
<evidence type="ECO:0000313" key="2">
    <source>
        <dbReference type="EMBL" id="KAJ9582526.1"/>
    </source>
</evidence>
<dbReference type="Proteomes" id="UP001233999">
    <property type="component" value="Unassembled WGS sequence"/>
</dbReference>
<organism evidence="2 3">
    <name type="scientific">Diploptera punctata</name>
    <name type="common">Pacific beetle cockroach</name>
    <dbReference type="NCBI Taxonomy" id="6984"/>
    <lineage>
        <taxon>Eukaryota</taxon>
        <taxon>Metazoa</taxon>
        <taxon>Ecdysozoa</taxon>
        <taxon>Arthropoda</taxon>
        <taxon>Hexapoda</taxon>
        <taxon>Insecta</taxon>
        <taxon>Pterygota</taxon>
        <taxon>Neoptera</taxon>
        <taxon>Polyneoptera</taxon>
        <taxon>Dictyoptera</taxon>
        <taxon>Blattodea</taxon>
        <taxon>Blaberoidea</taxon>
        <taxon>Blaberidae</taxon>
        <taxon>Diplopterinae</taxon>
        <taxon>Diploptera</taxon>
    </lineage>
</organism>
<keyword evidence="1" id="KW-0732">Signal</keyword>
<gene>
    <name evidence="2" type="ORF">L9F63_003140</name>
</gene>
<comment type="caution">
    <text evidence="2">The sequence shown here is derived from an EMBL/GenBank/DDBJ whole genome shotgun (WGS) entry which is preliminary data.</text>
</comment>
<sequence>MPFTKMKTLLFTFSVCLLVAASQQQDPCENTDICDDSSLVKCTDNLVCGNGQVL</sequence>
<evidence type="ECO:0000313" key="3">
    <source>
        <dbReference type="Proteomes" id="UP001233999"/>
    </source>
</evidence>
<feature type="chain" id="PRO_5042274983" evidence="1">
    <location>
        <begin position="23"/>
        <end position="54"/>
    </location>
</feature>
<feature type="non-terminal residue" evidence="2">
    <location>
        <position position="54"/>
    </location>
</feature>
<evidence type="ECO:0000256" key="1">
    <source>
        <dbReference type="SAM" id="SignalP"/>
    </source>
</evidence>
<name>A0AAD7ZLF8_DIPPU</name>
<feature type="signal peptide" evidence="1">
    <location>
        <begin position="1"/>
        <end position="22"/>
    </location>
</feature>
<reference evidence="2" key="2">
    <citation type="submission" date="2023-05" db="EMBL/GenBank/DDBJ databases">
        <authorList>
            <person name="Fouks B."/>
        </authorList>
    </citation>
    <scope>NUCLEOTIDE SEQUENCE</scope>
    <source>
        <strain evidence="2">Stay&amp;Tobe</strain>
        <tissue evidence="2">Testes</tissue>
    </source>
</reference>
<accession>A0AAD7ZLF8</accession>
<reference evidence="2" key="1">
    <citation type="journal article" date="2023" name="IScience">
        <title>Live-bearing cockroach genome reveals convergent evolutionary mechanisms linked to viviparity in insects and beyond.</title>
        <authorList>
            <person name="Fouks B."/>
            <person name="Harrison M.C."/>
            <person name="Mikhailova A.A."/>
            <person name="Marchal E."/>
            <person name="English S."/>
            <person name="Carruthers M."/>
            <person name="Jennings E.C."/>
            <person name="Chiamaka E.L."/>
            <person name="Frigard R.A."/>
            <person name="Pippel M."/>
            <person name="Attardo G.M."/>
            <person name="Benoit J.B."/>
            <person name="Bornberg-Bauer E."/>
            <person name="Tobe S.S."/>
        </authorList>
    </citation>
    <scope>NUCLEOTIDE SEQUENCE</scope>
    <source>
        <strain evidence="2">Stay&amp;Tobe</strain>
    </source>
</reference>
<keyword evidence="3" id="KW-1185">Reference proteome</keyword>
<dbReference type="AlphaFoldDB" id="A0AAD7ZLF8"/>
<dbReference type="EMBL" id="JASPKZ010007796">
    <property type="protein sequence ID" value="KAJ9582526.1"/>
    <property type="molecule type" value="Genomic_DNA"/>
</dbReference>